<feature type="region of interest" description="Disordered" evidence="5">
    <location>
        <begin position="29"/>
        <end position="49"/>
    </location>
</feature>
<keyword evidence="4" id="KW-0804">Transcription</keyword>
<evidence type="ECO:0000256" key="2">
    <source>
        <dbReference type="ARBA" id="ARBA00023015"/>
    </source>
</evidence>
<dbReference type="EMBL" id="RYZH01000019">
    <property type="protein sequence ID" value="RUL87614.1"/>
    <property type="molecule type" value="Genomic_DNA"/>
</dbReference>
<keyword evidence="7" id="KW-1185">Reference proteome</keyword>
<proteinExistence type="inferred from homology"/>
<evidence type="ECO:0000256" key="4">
    <source>
        <dbReference type="ARBA" id="ARBA00023163"/>
    </source>
</evidence>
<dbReference type="Gene3D" id="1.10.10.10">
    <property type="entry name" value="Winged helix-like DNA-binding domain superfamily/Winged helix DNA-binding domain"/>
    <property type="match status" value="1"/>
</dbReference>
<dbReference type="Pfam" id="PF03965">
    <property type="entry name" value="Penicillinase_R"/>
    <property type="match status" value="1"/>
</dbReference>
<dbReference type="SUPFAM" id="SSF46785">
    <property type="entry name" value="Winged helix' DNA-binding domain"/>
    <property type="match status" value="1"/>
</dbReference>
<dbReference type="InterPro" id="IPR005650">
    <property type="entry name" value="BlaI_family"/>
</dbReference>
<accession>A0A432MJM7</accession>
<evidence type="ECO:0000256" key="5">
    <source>
        <dbReference type="SAM" id="MobiDB-lite"/>
    </source>
</evidence>
<dbReference type="GO" id="GO:0003677">
    <property type="term" value="F:DNA binding"/>
    <property type="evidence" value="ECO:0007669"/>
    <property type="project" value="UniProtKB-KW"/>
</dbReference>
<evidence type="ECO:0000313" key="6">
    <source>
        <dbReference type="EMBL" id="RUL87614.1"/>
    </source>
</evidence>
<name>A0A432MJM7_9BACT</name>
<evidence type="ECO:0000313" key="7">
    <source>
        <dbReference type="Proteomes" id="UP000280296"/>
    </source>
</evidence>
<evidence type="ECO:0000256" key="3">
    <source>
        <dbReference type="ARBA" id="ARBA00023125"/>
    </source>
</evidence>
<gene>
    <name evidence="6" type="ORF">TsocGM_11430</name>
</gene>
<dbReference type="GO" id="GO:0045892">
    <property type="term" value="P:negative regulation of DNA-templated transcription"/>
    <property type="evidence" value="ECO:0007669"/>
    <property type="project" value="InterPro"/>
</dbReference>
<dbReference type="InterPro" id="IPR036388">
    <property type="entry name" value="WH-like_DNA-bd_sf"/>
</dbReference>
<sequence length="208" mass="22294">MPPASVPINILLTGSIRFRWNLRIPSSPTRPDRGLLGGPTAVPRPPSRHPTEVELEILKVLWEEGPSELGTIRSALQLRRPVANTTVATMLTVMMGKGLVSRHRGPKGYRWSPSVSREATSAGMIGTLLDRLFDGSAGRMIAQLLEARPLSERDRDEIRRLLDRSATGAPAHEGGAGSVVGARAMRHVPGGQDAAAIGAPRRAGGVRK</sequence>
<evidence type="ECO:0000256" key="1">
    <source>
        <dbReference type="ARBA" id="ARBA00011046"/>
    </source>
</evidence>
<dbReference type="Proteomes" id="UP000280296">
    <property type="component" value="Unassembled WGS sequence"/>
</dbReference>
<keyword evidence="2" id="KW-0805">Transcription regulation</keyword>
<dbReference type="AlphaFoldDB" id="A0A432MJM7"/>
<reference evidence="6 7" key="2">
    <citation type="submission" date="2019-01" db="EMBL/GenBank/DDBJ databases">
        <title>Tautonia sociabilis, a novel thermotolerant planctomycete of Isosphaeraceae family, isolated from a 4000 m deep subterranean habitat.</title>
        <authorList>
            <person name="Kovaleva O.L."/>
            <person name="Elcheninov A.G."/>
            <person name="Van Heerden E."/>
            <person name="Toshchakov S.V."/>
            <person name="Novikov A."/>
            <person name="Bonch-Osmolovskaya E.A."/>
            <person name="Kublanov I.V."/>
        </authorList>
    </citation>
    <scope>NUCLEOTIDE SEQUENCE [LARGE SCALE GENOMIC DNA]</scope>
    <source>
        <strain evidence="6 7">GM2012</strain>
    </source>
</reference>
<protein>
    <submittedName>
        <fullName evidence="6">BlaI/MecI/CopY family transcriptional regulator</fullName>
    </submittedName>
</protein>
<keyword evidence="3" id="KW-0238">DNA-binding</keyword>
<dbReference type="InterPro" id="IPR036390">
    <property type="entry name" value="WH_DNA-bd_sf"/>
</dbReference>
<reference evidence="6 7" key="1">
    <citation type="submission" date="2018-12" db="EMBL/GenBank/DDBJ databases">
        <authorList>
            <person name="Toschakov S.V."/>
        </authorList>
    </citation>
    <scope>NUCLEOTIDE SEQUENCE [LARGE SCALE GENOMIC DNA]</scope>
    <source>
        <strain evidence="6 7">GM2012</strain>
    </source>
</reference>
<comment type="caution">
    <text evidence="6">The sequence shown here is derived from an EMBL/GenBank/DDBJ whole genome shotgun (WGS) entry which is preliminary data.</text>
</comment>
<comment type="similarity">
    <text evidence="1">Belongs to the BlaI transcriptional regulatory family.</text>
</comment>
<dbReference type="Gene3D" id="1.10.4040.10">
    <property type="entry name" value="Penicillinase repressor domain"/>
    <property type="match status" value="1"/>
</dbReference>
<organism evidence="6 7">
    <name type="scientific">Tautonia sociabilis</name>
    <dbReference type="NCBI Taxonomy" id="2080755"/>
    <lineage>
        <taxon>Bacteria</taxon>
        <taxon>Pseudomonadati</taxon>
        <taxon>Planctomycetota</taxon>
        <taxon>Planctomycetia</taxon>
        <taxon>Isosphaerales</taxon>
        <taxon>Isosphaeraceae</taxon>
        <taxon>Tautonia</taxon>
    </lineage>
</organism>